<evidence type="ECO:0000313" key="6">
    <source>
        <dbReference type="EMBL" id="MBU3837985.1"/>
    </source>
</evidence>
<dbReference type="InterPro" id="IPR048011">
    <property type="entry name" value="NTP-PPase_MazG-like_C"/>
</dbReference>
<evidence type="ECO:0000256" key="3">
    <source>
        <dbReference type="ARBA" id="ARBA00066372"/>
    </source>
</evidence>
<comment type="similarity">
    <text evidence="2">Belongs to the nucleoside triphosphate pyrophosphohydrolase family.</text>
</comment>
<dbReference type="Gene3D" id="1.10.287.1080">
    <property type="entry name" value="MazG-like"/>
    <property type="match status" value="2"/>
</dbReference>
<dbReference type="CDD" id="cd11529">
    <property type="entry name" value="NTP-PPase_MazG_Cterm"/>
    <property type="match status" value="1"/>
</dbReference>
<dbReference type="EMBL" id="JAHLFW010000058">
    <property type="protein sequence ID" value="MBU3837985.1"/>
    <property type="molecule type" value="Genomic_DNA"/>
</dbReference>
<dbReference type="InterPro" id="IPR048015">
    <property type="entry name" value="NTP-PPase_MazG-like_N"/>
</dbReference>
<feature type="domain" description="NTP pyrophosphohydrolase MazG-like" evidence="5">
    <location>
        <begin position="168"/>
        <end position="227"/>
    </location>
</feature>
<protein>
    <recommendedName>
        <fullName evidence="4">Nucleoside triphosphate pyrophosphohydrolase</fullName>
        <ecNumber evidence="3">3.6.1.8</ecNumber>
    </recommendedName>
</protein>
<dbReference type="GO" id="GO:0006950">
    <property type="term" value="P:response to stress"/>
    <property type="evidence" value="ECO:0007669"/>
    <property type="project" value="UniProtKB-ARBA"/>
</dbReference>
<name>A0A948TBS7_9BACT</name>
<keyword evidence="6" id="KW-0378">Hydrolase</keyword>
<evidence type="ECO:0000259" key="5">
    <source>
        <dbReference type="Pfam" id="PF03819"/>
    </source>
</evidence>
<dbReference type="GO" id="GO:0006203">
    <property type="term" value="P:dGTP catabolic process"/>
    <property type="evidence" value="ECO:0007669"/>
    <property type="project" value="TreeGrafter"/>
</dbReference>
<organism evidence="6 7">
    <name type="scientific">Candidatus Phocaeicola faecigallinarum</name>
    <dbReference type="NCBI Taxonomy" id="2838732"/>
    <lineage>
        <taxon>Bacteria</taxon>
        <taxon>Pseudomonadati</taxon>
        <taxon>Bacteroidota</taxon>
        <taxon>Bacteroidia</taxon>
        <taxon>Bacteroidales</taxon>
        <taxon>Bacteroidaceae</taxon>
        <taxon>Phocaeicola</taxon>
    </lineage>
</organism>
<dbReference type="Proteomes" id="UP000783796">
    <property type="component" value="Unassembled WGS sequence"/>
</dbReference>
<sequence length="261" mass="30254">MSTREEQMKAFGRLLDVLDELREKCPWDRKQTNESLRPNTIEEVYELCDALVQNDKKNICKELGDVLLHVVFYAKIGSETGDFDIKDVCDKLCDKLIFRHPHVFGEVKADTAEKVSENWEQIKLKEKDGNKSVLSGVPAALPSLIKAYRIQDKARNVGFDWEDREDVWKKVKEEITEFEAEVGNMDKDKAEAEFGDVMFSLINAARLYKINPDNALERTNQKFIRRFNYLEEHTIKAGRNLNDMTLSEMDELWNEAKSKGL</sequence>
<dbReference type="SUPFAM" id="SSF101386">
    <property type="entry name" value="all-alpha NTP pyrophosphatases"/>
    <property type="match status" value="2"/>
</dbReference>
<dbReference type="PANTHER" id="PTHR30522:SF0">
    <property type="entry name" value="NUCLEOSIDE TRIPHOSPHATE PYROPHOSPHOHYDROLASE"/>
    <property type="match status" value="1"/>
</dbReference>
<evidence type="ECO:0000313" key="7">
    <source>
        <dbReference type="Proteomes" id="UP000783796"/>
    </source>
</evidence>
<dbReference type="GO" id="GO:0046047">
    <property type="term" value="P:TTP catabolic process"/>
    <property type="evidence" value="ECO:0007669"/>
    <property type="project" value="TreeGrafter"/>
</dbReference>
<feature type="domain" description="NTP pyrophosphohydrolase MazG-like" evidence="5">
    <location>
        <begin position="31"/>
        <end position="104"/>
    </location>
</feature>
<gene>
    <name evidence="6" type="primary">mazG</name>
    <name evidence="6" type="ORF">H9777_06660</name>
</gene>
<dbReference type="AlphaFoldDB" id="A0A948TBS7"/>
<dbReference type="FunFam" id="1.10.287.1080:FF:000001">
    <property type="entry name" value="Nucleoside triphosphate pyrophosphohydrolase"/>
    <property type="match status" value="1"/>
</dbReference>
<dbReference type="InterPro" id="IPR004518">
    <property type="entry name" value="MazG-like_dom"/>
</dbReference>
<comment type="catalytic activity">
    <reaction evidence="1">
        <text>ATP + H2O = AMP + diphosphate + H(+)</text>
        <dbReference type="Rhea" id="RHEA:14245"/>
        <dbReference type="ChEBI" id="CHEBI:15377"/>
        <dbReference type="ChEBI" id="CHEBI:15378"/>
        <dbReference type="ChEBI" id="CHEBI:30616"/>
        <dbReference type="ChEBI" id="CHEBI:33019"/>
        <dbReference type="ChEBI" id="CHEBI:456215"/>
        <dbReference type="EC" id="3.6.1.8"/>
    </reaction>
</comment>
<dbReference type="InterPro" id="IPR011551">
    <property type="entry name" value="NTP_PyrPHydrolase_MazG"/>
</dbReference>
<dbReference type="NCBIfam" id="NF007113">
    <property type="entry name" value="PRK09562.1"/>
    <property type="match status" value="1"/>
</dbReference>
<dbReference type="GO" id="GO:0046076">
    <property type="term" value="P:dTTP catabolic process"/>
    <property type="evidence" value="ECO:0007669"/>
    <property type="project" value="TreeGrafter"/>
</dbReference>
<comment type="caution">
    <text evidence="6">The sequence shown here is derived from an EMBL/GenBank/DDBJ whole genome shotgun (WGS) entry which is preliminary data.</text>
</comment>
<evidence type="ECO:0000256" key="2">
    <source>
        <dbReference type="ARBA" id="ARBA00061115"/>
    </source>
</evidence>
<dbReference type="GO" id="GO:0046061">
    <property type="term" value="P:dATP catabolic process"/>
    <property type="evidence" value="ECO:0007669"/>
    <property type="project" value="TreeGrafter"/>
</dbReference>
<dbReference type="GO" id="GO:0046081">
    <property type="term" value="P:dUTP catabolic process"/>
    <property type="evidence" value="ECO:0007669"/>
    <property type="project" value="TreeGrafter"/>
</dbReference>
<reference evidence="6" key="2">
    <citation type="submission" date="2021-04" db="EMBL/GenBank/DDBJ databases">
        <authorList>
            <person name="Gilroy R."/>
        </authorList>
    </citation>
    <scope>NUCLEOTIDE SEQUENCE</scope>
    <source>
        <strain evidence="6">G4-2901</strain>
    </source>
</reference>
<dbReference type="FunFam" id="1.10.287.1080:FF:000003">
    <property type="entry name" value="Nucleoside triphosphate pyrophosphohydrolase"/>
    <property type="match status" value="1"/>
</dbReference>
<reference evidence="6" key="1">
    <citation type="journal article" date="2021" name="PeerJ">
        <title>Extensive microbial diversity within the chicken gut microbiome revealed by metagenomics and culture.</title>
        <authorList>
            <person name="Gilroy R."/>
            <person name="Ravi A."/>
            <person name="Getino M."/>
            <person name="Pursley I."/>
            <person name="Horton D.L."/>
            <person name="Alikhan N.F."/>
            <person name="Baker D."/>
            <person name="Gharbi K."/>
            <person name="Hall N."/>
            <person name="Watson M."/>
            <person name="Adriaenssens E.M."/>
            <person name="Foster-Nyarko E."/>
            <person name="Jarju S."/>
            <person name="Secka A."/>
            <person name="Antonio M."/>
            <person name="Oren A."/>
            <person name="Chaudhuri R.R."/>
            <person name="La Ragione R."/>
            <person name="Hildebrand F."/>
            <person name="Pallen M.J."/>
        </authorList>
    </citation>
    <scope>NUCLEOTIDE SEQUENCE</scope>
    <source>
        <strain evidence="6">G4-2901</strain>
    </source>
</reference>
<evidence type="ECO:0000256" key="1">
    <source>
        <dbReference type="ARBA" id="ARBA00052141"/>
    </source>
</evidence>
<dbReference type="PANTHER" id="PTHR30522">
    <property type="entry name" value="NUCLEOSIDE TRIPHOSPHATE PYROPHOSPHOHYDROLASE"/>
    <property type="match status" value="1"/>
</dbReference>
<dbReference type="NCBIfam" id="TIGR00444">
    <property type="entry name" value="mazG"/>
    <property type="match status" value="1"/>
</dbReference>
<proteinExistence type="inferred from homology"/>
<accession>A0A948TBS7</accession>
<dbReference type="GO" id="GO:0046052">
    <property type="term" value="P:UTP catabolic process"/>
    <property type="evidence" value="ECO:0007669"/>
    <property type="project" value="TreeGrafter"/>
</dbReference>
<dbReference type="GO" id="GO:0047693">
    <property type="term" value="F:ATP diphosphatase activity"/>
    <property type="evidence" value="ECO:0007669"/>
    <property type="project" value="UniProtKB-EC"/>
</dbReference>
<dbReference type="CDD" id="cd11528">
    <property type="entry name" value="NTP-PPase_MazG_Nterm"/>
    <property type="match status" value="1"/>
</dbReference>
<evidence type="ECO:0000256" key="4">
    <source>
        <dbReference type="ARBA" id="ARBA00074799"/>
    </source>
</evidence>
<dbReference type="Pfam" id="PF03819">
    <property type="entry name" value="MazG"/>
    <property type="match status" value="2"/>
</dbReference>
<dbReference type="EC" id="3.6.1.8" evidence="3"/>